<proteinExistence type="predicted"/>
<dbReference type="OrthoDB" id="8964803at2759"/>
<feature type="compositionally biased region" description="Polar residues" evidence="1">
    <location>
        <begin position="44"/>
        <end position="65"/>
    </location>
</feature>
<dbReference type="AlphaFoldDB" id="A0A6J2QZH6"/>
<sequence>MGPKLKPLKKGPIDKFFKKKTDDENGGSSQLPVQEPCDELPTPHGSTSPLVQNQMGSTPGQSKPLDTQDKEPHETHSFTWRFDKKTRNLTCTKAGTIEESLKRSQQFTEIAGNNQNKELVIVKDGKAISSHFPCCLIKGTRLTVMFLKAVKAVDEKKPVRVPVHYQRKRSSGDLVTFHLRTRGDKNVANIIRNPALKTEIQEMTVYAYKGEKVKQALRRDGRLLKTVFKKNCELYTNTDSITEMSDLVNNYDGESFTIRLVNKLNLPESQAWQS</sequence>
<gene>
    <name evidence="3" type="primary">LOC115018453</name>
</gene>
<keyword evidence="2" id="KW-1185">Reference proteome</keyword>
<accession>A0A6J2QZH6</accession>
<evidence type="ECO:0000256" key="1">
    <source>
        <dbReference type="SAM" id="MobiDB-lite"/>
    </source>
</evidence>
<organism evidence="2 3">
    <name type="scientific">Cottoperca gobio</name>
    <name type="common">Frogmouth</name>
    <name type="synonym">Aphritis gobio</name>
    <dbReference type="NCBI Taxonomy" id="56716"/>
    <lineage>
        <taxon>Eukaryota</taxon>
        <taxon>Metazoa</taxon>
        <taxon>Chordata</taxon>
        <taxon>Craniata</taxon>
        <taxon>Vertebrata</taxon>
        <taxon>Euteleostomi</taxon>
        <taxon>Actinopterygii</taxon>
        <taxon>Neopterygii</taxon>
        <taxon>Teleostei</taxon>
        <taxon>Neoteleostei</taxon>
        <taxon>Acanthomorphata</taxon>
        <taxon>Eupercaria</taxon>
        <taxon>Perciformes</taxon>
        <taxon>Notothenioidei</taxon>
        <taxon>Bovichtidae</taxon>
        <taxon>Cottoperca</taxon>
    </lineage>
</organism>
<reference evidence="3" key="1">
    <citation type="submission" date="2025-08" db="UniProtKB">
        <authorList>
            <consortium name="RefSeq"/>
        </authorList>
    </citation>
    <scope>IDENTIFICATION</scope>
</reference>
<feature type="compositionally biased region" description="Basic and acidic residues" evidence="1">
    <location>
        <begin position="66"/>
        <end position="77"/>
    </location>
</feature>
<dbReference type="GeneID" id="115018453"/>
<dbReference type="PANTHER" id="PTHR14389">
    <property type="entry name" value="SI:CH1073-475A24.1"/>
    <property type="match status" value="1"/>
</dbReference>
<dbReference type="InParanoid" id="A0A6J2QZH6"/>
<dbReference type="KEGG" id="cgob:115018453"/>
<feature type="region of interest" description="Disordered" evidence="1">
    <location>
        <begin position="1"/>
        <end position="77"/>
    </location>
</feature>
<dbReference type="Proteomes" id="UP000504630">
    <property type="component" value="Chromosome 14"/>
</dbReference>
<name>A0A6J2QZH6_COTGO</name>
<evidence type="ECO:0000313" key="3">
    <source>
        <dbReference type="RefSeq" id="XP_029303241.1"/>
    </source>
</evidence>
<dbReference type="GO" id="GO:0005634">
    <property type="term" value="C:nucleus"/>
    <property type="evidence" value="ECO:0007669"/>
    <property type="project" value="TreeGrafter"/>
</dbReference>
<protein>
    <submittedName>
        <fullName evidence="3">Protein FAM111A-like</fullName>
    </submittedName>
</protein>
<feature type="compositionally biased region" description="Basic and acidic residues" evidence="1">
    <location>
        <begin position="11"/>
        <end position="23"/>
    </location>
</feature>
<dbReference type="RefSeq" id="XP_029303241.1">
    <property type="nucleotide sequence ID" value="XM_029447381.1"/>
</dbReference>
<evidence type="ECO:0000313" key="2">
    <source>
        <dbReference type="Proteomes" id="UP000504630"/>
    </source>
</evidence>
<dbReference type="PANTHER" id="PTHR14389:SF3">
    <property type="entry name" value="PROTEIN FAM111A-LIKE"/>
    <property type="match status" value="1"/>
</dbReference>
<dbReference type="GO" id="GO:0006260">
    <property type="term" value="P:DNA replication"/>
    <property type="evidence" value="ECO:0007669"/>
    <property type="project" value="TreeGrafter"/>
</dbReference>
<dbReference type="GO" id="GO:0000785">
    <property type="term" value="C:chromatin"/>
    <property type="evidence" value="ECO:0007669"/>
    <property type="project" value="TreeGrafter"/>
</dbReference>